<evidence type="ECO:0000256" key="4">
    <source>
        <dbReference type="ARBA" id="ARBA00022825"/>
    </source>
</evidence>
<evidence type="ECO:0000313" key="7">
    <source>
        <dbReference type="EMBL" id="GAD65400.1"/>
    </source>
</evidence>
<organism evidence="7 8">
    <name type="scientific">Vibrio proteolyticus NBRC 13287</name>
    <dbReference type="NCBI Taxonomy" id="1219065"/>
    <lineage>
        <taxon>Bacteria</taxon>
        <taxon>Pseudomonadati</taxon>
        <taxon>Pseudomonadota</taxon>
        <taxon>Gammaproteobacteria</taxon>
        <taxon>Vibrionales</taxon>
        <taxon>Vibrionaceae</taxon>
        <taxon>Vibrio</taxon>
    </lineage>
</organism>
<sequence length="690" mass="78919">MKKTSSVTPPVAEKIPHALTMHGDTRVDNYYWMRDDSRTNEAVLSHLKAENRYVDEQLAHTQALQQRLFNEIKGRIVKDDSSVPTRKGPFYYSSEVTGDNEYAVYVRATDAEGTDKQVLIDANQLAKAHDYFSIGGLSVSPDNNLLAYGEDTLSRRVYTLRVKNLTTLEYLPDVIENTAGYAVWQNDNQAFYYVRKDPQTLLGYQVYRHRLGQPQSEDQLVYEEPDSSYFTFMGKSKDRQEIYIYHSSTETSGVSILDANDPEALPIAFFPREDGVEYEIAKLGEWYFIYTNYQAVNFRLMKVHASQRSERNQWQDVIAPQEHVQLVDFTLFNDHLVYEQRENGLARITVRRLSTGDEFGLQFNDTAFTAYLADNHELDSDNVRVYYTSMTTPVTYYDFSLADGKRTLLKQTKVLGDFEPQNYRSERLMIAARDGQRIPVTLVYRQDRFKKDGTNPLYQYAYGSYGHTIEPGFSSTRLSLLDRGFVYAIAHIRGSEMLGRPWYEDGKKLNKQNTFNDFIDVTRSLIDQGYAASDKVFAVGGSAGGLLIGAVVNQAPHLYHGVAAHVPFVDVVTTMLDESLPLTTNEYDEWGNPNEKLYYDYMLSYSPYDNVGAQAYPNMLVTTGLHDSQVQYFEPMKWVAKLREFKTDDNVLLFKTDLDAGHGGASGRFKPIREDALEYAFFLDLLNIDA</sequence>
<dbReference type="InterPro" id="IPR051543">
    <property type="entry name" value="Serine_Peptidase_S9A"/>
</dbReference>
<dbReference type="Gene3D" id="3.40.50.1820">
    <property type="entry name" value="alpha/beta hydrolase"/>
    <property type="match status" value="1"/>
</dbReference>
<evidence type="ECO:0000313" key="8">
    <source>
        <dbReference type="Proteomes" id="UP000016570"/>
    </source>
</evidence>
<dbReference type="AlphaFoldDB" id="U2ZVE1"/>
<feature type="domain" description="Peptidase S9A N-terminal" evidence="6">
    <location>
        <begin position="10"/>
        <end position="411"/>
    </location>
</feature>
<dbReference type="STRING" id="1219065.VPR01S_01_01730"/>
<dbReference type="InterPro" id="IPR002470">
    <property type="entry name" value="Peptidase_S9A"/>
</dbReference>
<dbReference type="InterPro" id="IPR023302">
    <property type="entry name" value="Pept_S9A_N"/>
</dbReference>
<dbReference type="SUPFAM" id="SSF53474">
    <property type="entry name" value="alpha/beta-Hydrolases"/>
    <property type="match status" value="1"/>
</dbReference>
<dbReference type="Pfam" id="PF02897">
    <property type="entry name" value="Peptidase_S9_N"/>
    <property type="match status" value="1"/>
</dbReference>
<dbReference type="EMBL" id="BATJ01000001">
    <property type="protein sequence ID" value="GAD65400.1"/>
    <property type="molecule type" value="Genomic_DNA"/>
</dbReference>
<evidence type="ECO:0000256" key="2">
    <source>
        <dbReference type="ARBA" id="ARBA00022670"/>
    </source>
</evidence>
<dbReference type="InterPro" id="IPR001375">
    <property type="entry name" value="Peptidase_S9_cat"/>
</dbReference>
<dbReference type="GO" id="GO:0004252">
    <property type="term" value="F:serine-type endopeptidase activity"/>
    <property type="evidence" value="ECO:0007669"/>
    <property type="project" value="InterPro"/>
</dbReference>
<dbReference type="PANTHER" id="PTHR11757:SF19">
    <property type="entry name" value="PROLYL ENDOPEPTIDASE-LIKE"/>
    <property type="match status" value="1"/>
</dbReference>
<dbReference type="InterPro" id="IPR029058">
    <property type="entry name" value="AB_hydrolase_fold"/>
</dbReference>
<dbReference type="Pfam" id="PF00326">
    <property type="entry name" value="Peptidase_S9"/>
    <property type="match status" value="1"/>
</dbReference>
<dbReference type="eggNOG" id="COG1770">
    <property type="taxonomic scope" value="Bacteria"/>
</dbReference>
<comment type="similarity">
    <text evidence="1">Belongs to the peptidase S9A family.</text>
</comment>
<gene>
    <name evidence="7" type="primary">ptrB</name>
    <name evidence="7" type="ORF">VPR01S_01_01730</name>
</gene>
<proteinExistence type="inferred from homology"/>
<dbReference type="SUPFAM" id="SSF50993">
    <property type="entry name" value="Peptidase/esterase 'gauge' domain"/>
    <property type="match status" value="1"/>
</dbReference>
<dbReference type="PANTHER" id="PTHR11757">
    <property type="entry name" value="PROTEASE FAMILY S9A OLIGOPEPTIDASE"/>
    <property type="match status" value="1"/>
</dbReference>
<name>U2ZVE1_VIBPR</name>
<evidence type="ECO:0000256" key="3">
    <source>
        <dbReference type="ARBA" id="ARBA00022801"/>
    </source>
</evidence>
<keyword evidence="4" id="KW-0720">Serine protease</keyword>
<dbReference type="GO" id="GO:0006508">
    <property type="term" value="P:proteolysis"/>
    <property type="evidence" value="ECO:0007669"/>
    <property type="project" value="UniProtKB-KW"/>
</dbReference>
<evidence type="ECO:0000259" key="5">
    <source>
        <dbReference type="Pfam" id="PF00326"/>
    </source>
</evidence>
<accession>U2ZVE1</accession>
<keyword evidence="2 7" id="KW-0645">Protease</keyword>
<dbReference type="Gene3D" id="2.130.10.120">
    <property type="entry name" value="Prolyl oligopeptidase, N-terminal domain"/>
    <property type="match status" value="1"/>
</dbReference>
<evidence type="ECO:0000256" key="1">
    <source>
        <dbReference type="ARBA" id="ARBA00005228"/>
    </source>
</evidence>
<comment type="caution">
    <text evidence="7">The sequence shown here is derived from an EMBL/GenBank/DDBJ whole genome shotgun (WGS) entry which is preliminary data.</text>
</comment>
<evidence type="ECO:0000259" key="6">
    <source>
        <dbReference type="Pfam" id="PF02897"/>
    </source>
</evidence>
<dbReference type="Proteomes" id="UP000016570">
    <property type="component" value="Unassembled WGS sequence"/>
</dbReference>
<keyword evidence="8" id="KW-1185">Reference proteome</keyword>
<reference evidence="7 8" key="1">
    <citation type="submission" date="2013-09" db="EMBL/GenBank/DDBJ databases">
        <title>Whole genome shotgun sequence of Vibrio proteolyticus NBRC 13287.</title>
        <authorList>
            <person name="Isaki S."/>
            <person name="Hosoyama A."/>
            <person name="Numata M."/>
            <person name="Hashimoto M."/>
            <person name="Hosoyama Y."/>
            <person name="Tsuchikane K."/>
            <person name="Noguchi M."/>
            <person name="Hirakata S."/>
            <person name="Ichikawa N."/>
            <person name="Ohji S."/>
            <person name="Yamazoe A."/>
            <person name="Fujita N."/>
        </authorList>
    </citation>
    <scope>NUCLEOTIDE SEQUENCE [LARGE SCALE GENOMIC DNA]</scope>
    <source>
        <strain evidence="7 8">NBRC 13287</strain>
    </source>
</reference>
<feature type="domain" description="Peptidase S9 prolyl oligopeptidase catalytic" evidence="5">
    <location>
        <begin position="473"/>
        <end position="687"/>
    </location>
</feature>
<keyword evidence="3" id="KW-0378">Hydrolase</keyword>
<protein>
    <submittedName>
        <fullName evidence="7">Protease II</fullName>
    </submittedName>
</protein>
<dbReference type="PRINTS" id="PR00862">
    <property type="entry name" value="PROLIGOPTASE"/>
</dbReference>